<dbReference type="Pfam" id="PF01535">
    <property type="entry name" value="PPR"/>
    <property type="match status" value="1"/>
</dbReference>
<comment type="similarity">
    <text evidence="1">Belongs to the PPR family. P subfamily.</text>
</comment>
<organism evidence="4 5">
    <name type="scientific">Morus notabilis</name>
    <dbReference type="NCBI Taxonomy" id="981085"/>
    <lineage>
        <taxon>Eukaryota</taxon>
        <taxon>Viridiplantae</taxon>
        <taxon>Streptophyta</taxon>
        <taxon>Embryophyta</taxon>
        <taxon>Tracheophyta</taxon>
        <taxon>Spermatophyta</taxon>
        <taxon>Magnoliopsida</taxon>
        <taxon>eudicotyledons</taxon>
        <taxon>Gunneridae</taxon>
        <taxon>Pentapetalae</taxon>
        <taxon>rosids</taxon>
        <taxon>fabids</taxon>
        <taxon>Rosales</taxon>
        <taxon>Moraceae</taxon>
        <taxon>Moreae</taxon>
        <taxon>Morus</taxon>
    </lineage>
</organism>
<keyword evidence="2" id="KW-0677">Repeat</keyword>
<dbReference type="PROSITE" id="PS51375">
    <property type="entry name" value="PPR"/>
    <property type="match status" value="2"/>
</dbReference>
<proteinExistence type="inferred from homology"/>
<evidence type="ECO:0008006" key="6">
    <source>
        <dbReference type="Google" id="ProtNLM"/>
    </source>
</evidence>
<keyword evidence="5" id="KW-1185">Reference proteome</keyword>
<name>W9QZ10_9ROSA</name>
<dbReference type="Proteomes" id="UP000030645">
    <property type="component" value="Unassembled WGS sequence"/>
</dbReference>
<evidence type="ECO:0000313" key="5">
    <source>
        <dbReference type="Proteomes" id="UP000030645"/>
    </source>
</evidence>
<evidence type="ECO:0000313" key="4">
    <source>
        <dbReference type="EMBL" id="EXB44909.1"/>
    </source>
</evidence>
<dbReference type="InterPro" id="IPR002885">
    <property type="entry name" value="PPR_rpt"/>
</dbReference>
<dbReference type="Gene3D" id="1.25.40.10">
    <property type="entry name" value="Tetratricopeptide repeat domain"/>
    <property type="match status" value="2"/>
</dbReference>
<evidence type="ECO:0000256" key="1">
    <source>
        <dbReference type="ARBA" id="ARBA00007626"/>
    </source>
</evidence>
<feature type="repeat" description="PPR" evidence="3">
    <location>
        <begin position="250"/>
        <end position="284"/>
    </location>
</feature>
<dbReference type="STRING" id="981085.W9QZ10"/>
<dbReference type="Pfam" id="PF13041">
    <property type="entry name" value="PPR_2"/>
    <property type="match status" value="1"/>
</dbReference>
<dbReference type="NCBIfam" id="TIGR00756">
    <property type="entry name" value="PPR"/>
    <property type="match status" value="3"/>
</dbReference>
<reference evidence="5" key="1">
    <citation type="submission" date="2013-01" db="EMBL/GenBank/DDBJ databases">
        <title>Draft Genome Sequence of a Mulberry Tree, Morus notabilis C.K. Schneid.</title>
        <authorList>
            <person name="He N."/>
            <person name="Zhao S."/>
        </authorList>
    </citation>
    <scope>NUCLEOTIDE SEQUENCE</scope>
</reference>
<dbReference type="AlphaFoldDB" id="W9QZ10"/>
<sequence length="373" mass="42206">MLNHIHRWQKPLLHTEKSRILSSLTSLIFCKPSVSAAKIDNDLPIVVQNPRADAVSEILSGLKSLGLKCFLGGDYFRTIFSTLNQNQVDSVIDTLRMENPEFALGFFFSLRNVYAFRHSRFSRLVISHILASKAWFEEFRLVIKQLVEEAGSGSAPSVCDLLLSRFRNWNANALMKDLNLPVSLLSYNCLLYNLRHTDFMWDVYDEIKLSGLTENEYTSSIVVDGLCKQSKLQDAISFLRNTTGKEPGPSSLSFNTIMSRFCKLGHVDVAKSFFCMMYKCGLLPDSYSYNIIIHGLCVAGSMEEALEFTGDLMCDTILYEIMFDGYVKIGKISEAVQIYRQMIERGPLLVLSLSILLCTDSVKLENLPRLTTF</sequence>
<feature type="repeat" description="PPR" evidence="3">
    <location>
        <begin position="315"/>
        <end position="349"/>
    </location>
</feature>
<gene>
    <name evidence="4" type="ORF">L484_026494</name>
</gene>
<protein>
    <recommendedName>
        <fullName evidence="6">Pentatricopeptide repeat-containing protein</fullName>
    </recommendedName>
</protein>
<dbReference type="PANTHER" id="PTHR47936">
    <property type="entry name" value="PPR_LONG DOMAIN-CONTAINING PROTEIN"/>
    <property type="match status" value="1"/>
</dbReference>
<dbReference type="eggNOG" id="KOG4197">
    <property type="taxonomic scope" value="Eukaryota"/>
</dbReference>
<dbReference type="PANTHER" id="PTHR47936:SF3">
    <property type="entry name" value="PENTACOTRIPEPTIDE-REPEAT REGION OF PRORP DOMAIN-CONTAINING PROTEIN"/>
    <property type="match status" value="1"/>
</dbReference>
<evidence type="ECO:0000256" key="2">
    <source>
        <dbReference type="ARBA" id="ARBA00022737"/>
    </source>
</evidence>
<dbReference type="InterPro" id="IPR011990">
    <property type="entry name" value="TPR-like_helical_dom_sf"/>
</dbReference>
<dbReference type="EMBL" id="KE343883">
    <property type="protein sequence ID" value="EXB44909.1"/>
    <property type="molecule type" value="Genomic_DNA"/>
</dbReference>
<evidence type="ECO:0000256" key="3">
    <source>
        <dbReference type="PROSITE-ProRule" id="PRU00708"/>
    </source>
</evidence>
<accession>W9QZ10</accession>